<proteinExistence type="predicted"/>
<gene>
    <name evidence="2" type="ORF">SAMN05216167_120105</name>
</gene>
<dbReference type="RefSeq" id="WP_093833024.1">
    <property type="nucleotide sequence ID" value="NZ_FOLQ01000020.1"/>
</dbReference>
<dbReference type="PANTHER" id="PTHR22946">
    <property type="entry name" value="DIENELACTONE HYDROLASE DOMAIN-CONTAINING PROTEIN-RELATED"/>
    <property type="match status" value="1"/>
</dbReference>
<accession>A0A1I2DXZ7</accession>
<dbReference type="EMBL" id="FOLQ01000020">
    <property type="protein sequence ID" value="SFE85113.1"/>
    <property type="molecule type" value="Genomic_DNA"/>
</dbReference>
<dbReference type="Pfam" id="PF01738">
    <property type="entry name" value="DLH"/>
    <property type="match status" value="1"/>
</dbReference>
<dbReference type="InterPro" id="IPR050261">
    <property type="entry name" value="FrsA_esterase"/>
</dbReference>
<dbReference type="Proteomes" id="UP000198598">
    <property type="component" value="Unassembled WGS sequence"/>
</dbReference>
<reference evidence="2 3" key="1">
    <citation type="submission" date="2016-10" db="EMBL/GenBank/DDBJ databases">
        <authorList>
            <person name="de Groot N.N."/>
        </authorList>
    </citation>
    <scope>NUCLEOTIDE SEQUENCE [LARGE SCALE GENOMIC DNA]</scope>
    <source>
        <strain evidence="2 3">DSM 26130</strain>
    </source>
</reference>
<dbReference type="InterPro" id="IPR002925">
    <property type="entry name" value="Dienelactn_hydro"/>
</dbReference>
<keyword evidence="3" id="KW-1185">Reference proteome</keyword>
<name>A0A1I2DXZ7_9BACT</name>
<dbReference type="Gene3D" id="3.40.50.1820">
    <property type="entry name" value="alpha/beta hydrolase"/>
    <property type="match status" value="1"/>
</dbReference>
<keyword evidence="2" id="KW-0378">Hydrolase</keyword>
<dbReference type="STRING" id="662367.SAMN05216167_120105"/>
<dbReference type="OrthoDB" id="9771666at2"/>
<evidence type="ECO:0000313" key="2">
    <source>
        <dbReference type="EMBL" id="SFE85113.1"/>
    </source>
</evidence>
<dbReference type="PANTHER" id="PTHR22946:SF0">
    <property type="entry name" value="DIENELACTONE HYDROLASE DOMAIN-CONTAINING PROTEIN"/>
    <property type="match status" value="1"/>
</dbReference>
<organism evidence="2 3">
    <name type="scientific">Spirosoma endophyticum</name>
    <dbReference type="NCBI Taxonomy" id="662367"/>
    <lineage>
        <taxon>Bacteria</taxon>
        <taxon>Pseudomonadati</taxon>
        <taxon>Bacteroidota</taxon>
        <taxon>Cytophagia</taxon>
        <taxon>Cytophagales</taxon>
        <taxon>Cytophagaceae</taxon>
        <taxon>Spirosoma</taxon>
    </lineage>
</organism>
<sequence>MHQIITSPVFYEADSLKMVAHLARPQGQGPWPAVLIGHDGVGLDDYQRGRADDLAAHGYVALAMDFHGGQNFFGRPDAMLARTMPLLADEGRMRAIGRVALNVLLATPDVDASRLLALGYGAGSRIVLELAQTGAPFKAVAVVHPALPKPDADDWRDLNSTILLCTGSEDPLVTPGQLLAFGHTLQEAGLDWRVTIYGGAQHAFWARPTNSDGLLAEGSTHVQATVPGVGYHPKHTERAWRAVLDLFGEVLNDRC</sequence>
<evidence type="ECO:0000259" key="1">
    <source>
        <dbReference type="Pfam" id="PF01738"/>
    </source>
</evidence>
<feature type="domain" description="Dienelactone hydrolase" evidence="1">
    <location>
        <begin position="20"/>
        <end position="250"/>
    </location>
</feature>
<dbReference type="AlphaFoldDB" id="A0A1I2DXZ7"/>
<dbReference type="InterPro" id="IPR029058">
    <property type="entry name" value="AB_hydrolase_fold"/>
</dbReference>
<dbReference type="SUPFAM" id="SSF53474">
    <property type="entry name" value="alpha/beta-Hydrolases"/>
    <property type="match status" value="1"/>
</dbReference>
<protein>
    <submittedName>
        <fullName evidence="2">Dienelactone hydrolase</fullName>
    </submittedName>
</protein>
<evidence type="ECO:0000313" key="3">
    <source>
        <dbReference type="Proteomes" id="UP000198598"/>
    </source>
</evidence>
<dbReference type="GO" id="GO:0016787">
    <property type="term" value="F:hydrolase activity"/>
    <property type="evidence" value="ECO:0007669"/>
    <property type="project" value="UniProtKB-KW"/>
</dbReference>